<dbReference type="PROSITE" id="PS50076">
    <property type="entry name" value="DNAJ_2"/>
    <property type="match status" value="1"/>
</dbReference>
<feature type="transmembrane region" description="Helical" evidence="2">
    <location>
        <begin position="123"/>
        <end position="147"/>
    </location>
</feature>
<comment type="caution">
    <text evidence="4">The sequence shown here is derived from an EMBL/GenBank/DDBJ whole genome shotgun (WGS) entry which is preliminary data.</text>
</comment>
<dbReference type="RefSeq" id="WP_141353550.1">
    <property type="nucleotide sequence ID" value="NZ_BJNV01000055.1"/>
</dbReference>
<dbReference type="InterPro" id="IPR036869">
    <property type="entry name" value="J_dom_sf"/>
</dbReference>
<protein>
    <recommendedName>
        <fullName evidence="3">J domain-containing protein</fullName>
    </recommendedName>
</protein>
<dbReference type="OrthoDB" id="8960697at2"/>
<evidence type="ECO:0000313" key="5">
    <source>
        <dbReference type="Proteomes" id="UP000318422"/>
    </source>
</evidence>
<sequence>MNATATLYDVLGLPPTASEGDIHAAHMRLVRHYQNGIHGLSGAEADQRIQAIKGAWWTLSDPGRRLAYDTGLAAAQALATAAGQPPASEASPAAPAAELPPLGVLPPVIEVELKSAKRSPLRIMLGVIGSLMIVGLILQIFFSVFAFRQVAGSGDAALEAQQRLIDAERRQTYGDLTDKEIAELEHNSVLQREENRALEEDRRKEQAKKQEEYARERALRERKNYADQVSNELRMQEAMDKQKANWERQQQEAQARREQAEEDARIQQRLAREREQWRRELQR</sequence>
<evidence type="ECO:0000313" key="4">
    <source>
        <dbReference type="EMBL" id="GEC96838.1"/>
    </source>
</evidence>
<dbReference type="SUPFAM" id="SSF46565">
    <property type="entry name" value="Chaperone J-domain"/>
    <property type="match status" value="1"/>
</dbReference>
<dbReference type="Gene3D" id="1.10.287.110">
    <property type="entry name" value="DnaJ domain"/>
    <property type="match status" value="1"/>
</dbReference>
<dbReference type="InterPro" id="IPR001623">
    <property type="entry name" value="DnaJ_domain"/>
</dbReference>
<name>A0A4Y4CVD2_ZOORA</name>
<dbReference type="PANTHER" id="PTHR44825">
    <property type="match status" value="1"/>
</dbReference>
<dbReference type="SMART" id="SM00271">
    <property type="entry name" value="DnaJ"/>
    <property type="match status" value="1"/>
</dbReference>
<feature type="domain" description="J" evidence="3">
    <location>
        <begin position="6"/>
        <end position="72"/>
    </location>
</feature>
<keyword evidence="2" id="KW-0472">Membrane</keyword>
<evidence type="ECO:0000256" key="2">
    <source>
        <dbReference type="SAM" id="Phobius"/>
    </source>
</evidence>
<reference evidence="4 5" key="1">
    <citation type="submission" date="2019-06" db="EMBL/GenBank/DDBJ databases">
        <title>Whole genome shotgun sequence of Zoogloea ramigera NBRC 15342.</title>
        <authorList>
            <person name="Hosoyama A."/>
            <person name="Uohara A."/>
            <person name="Ohji S."/>
            <person name="Ichikawa N."/>
        </authorList>
    </citation>
    <scope>NUCLEOTIDE SEQUENCE [LARGE SCALE GENOMIC DNA]</scope>
    <source>
        <strain evidence="4 5">NBRC 15342</strain>
    </source>
</reference>
<dbReference type="AlphaFoldDB" id="A0A4Y4CVD2"/>
<evidence type="ECO:0000256" key="1">
    <source>
        <dbReference type="SAM" id="MobiDB-lite"/>
    </source>
</evidence>
<feature type="region of interest" description="Disordered" evidence="1">
    <location>
        <begin position="237"/>
        <end position="267"/>
    </location>
</feature>
<dbReference type="Pfam" id="PF00226">
    <property type="entry name" value="DnaJ"/>
    <property type="match status" value="1"/>
</dbReference>
<dbReference type="EMBL" id="BJNV01000055">
    <property type="protein sequence ID" value="GEC96838.1"/>
    <property type="molecule type" value="Genomic_DNA"/>
</dbReference>
<dbReference type="PANTHER" id="PTHR44825:SF1">
    <property type="entry name" value="DNAJ HOMOLOG SUBFAMILY C MEMBER 4"/>
    <property type="match status" value="1"/>
</dbReference>
<organism evidence="4 5">
    <name type="scientific">Zoogloea ramigera</name>
    <dbReference type="NCBI Taxonomy" id="350"/>
    <lineage>
        <taxon>Bacteria</taxon>
        <taxon>Pseudomonadati</taxon>
        <taxon>Pseudomonadota</taxon>
        <taxon>Betaproteobacteria</taxon>
        <taxon>Rhodocyclales</taxon>
        <taxon>Zoogloeaceae</taxon>
        <taxon>Zoogloea</taxon>
    </lineage>
</organism>
<evidence type="ECO:0000259" key="3">
    <source>
        <dbReference type="PROSITE" id="PS50076"/>
    </source>
</evidence>
<keyword evidence="2" id="KW-1133">Transmembrane helix</keyword>
<keyword evidence="5" id="KW-1185">Reference proteome</keyword>
<accession>A0A4Y4CVD2</accession>
<gene>
    <name evidence="4" type="ORF">ZRA01_29110</name>
</gene>
<feature type="region of interest" description="Disordered" evidence="1">
    <location>
        <begin position="193"/>
        <end position="212"/>
    </location>
</feature>
<dbReference type="CDD" id="cd06257">
    <property type="entry name" value="DnaJ"/>
    <property type="match status" value="1"/>
</dbReference>
<dbReference type="InterPro" id="IPR052763">
    <property type="entry name" value="DnaJ_C4"/>
</dbReference>
<keyword evidence="2" id="KW-0812">Transmembrane</keyword>
<dbReference type="Proteomes" id="UP000318422">
    <property type="component" value="Unassembled WGS sequence"/>
</dbReference>
<proteinExistence type="predicted"/>